<dbReference type="Gene3D" id="1.20.1250.20">
    <property type="entry name" value="MFS general substrate transporter like domains"/>
    <property type="match status" value="1"/>
</dbReference>
<feature type="transmembrane region" description="Helical" evidence="6">
    <location>
        <begin position="455"/>
        <end position="476"/>
    </location>
</feature>
<organism evidence="8 9">
    <name type="scientific">Dissophora globulifera</name>
    <dbReference type="NCBI Taxonomy" id="979702"/>
    <lineage>
        <taxon>Eukaryota</taxon>
        <taxon>Fungi</taxon>
        <taxon>Fungi incertae sedis</taxon>
        <taxon>Mucoromycota</taxon>
        <taxon>Mortierellomycotina</taxon>
        <taxon>Mortierellomycetes</taxon>
        <taxon>Mortierellales</taxon>
        <taxon>Mortierellaceae</taxon>
        <taxon>Dissophora</taxon>
    </lineage>
</organism>
<feature type="transmembrane region" description="Helical" evidence="6">
    <location>
        <begin position="183"/>
        <end position="205"/>
    </location>
</feature>
<evidence type="ECO:0000256" key="3">
    <source>
        <dbReference type="ARBA" id="ARBA00022692"/>
    </source>
</evidence>
<feature type="transmembrane region" description="Helical" evidence="6">
    <location>
        <begin position="26"/>
        <end position="44"/>
    </location>
</feature>
<dbReference type="Pfam" id="PF07690">
    <property type="entry name" value="MFS_1"/>
    <property type="match status" value="1"/>
</dbReference>
<feature type="transmembrane region" description="Helical" evidence="6">
    <location>
        <begin position="375"/>
        <end position="395"/>
    </location>
</feature>
<proteinExistence type="predicted"/>
<dbReference type="PROSITE" id="PS50850">
    <property type="entry name" value="MFS"/>
    <property type="match status" value="1"/>
</dbReference>
<comment type="subcellular location">
    <subcellularLocation>
        <location evidence="1">Membrane</location>
        <topology evidence="1">Multi-pass membrane protein</topology>
    </subcellularLocation>
</comment>
<feature type="domain" description="Major facilitator superfamily (MFS) profile" evidence="7">
    <location>
        <begin position="28"/>
        <end position="479"/>
    </location>
</feature>
<dbReference type="Gene3D" id="1.20.1720.10">
    <property type="entry name" value="Multidrug resistance protein D"/>
    <property type="match status" value="1"/>
</dbReference>
<feature type="transmembrane region" description="Helical" evidence="6">
    <location>
        <begin position="124"/>
        <end position="144"/>
    </location>
</feature>
<dbReference type="OrthoDB" id="2130629at2759"/>
<feature type="transmembrane region" description="Helical" evidence="6">
    <location>
        <begin position="285"/>
        <end position="305"/>
    </location>
</feature>
<feature type="transmembrane region" description="Helical" evidence="6">
    <location>
        <begin position="217"/>
        <end position="236"/>
    </location>
</feature>
<name>A0A9P6RPR4_9FUNG</name>
<evidence type="ECO:0000259" key="7">
    <source>
        <dbReference type="PROSITE" id="PS50850"/>
    </source>
</evidence>
<feature type="transmembrane region" description="Helical" evidence="6">
    <location>
        <begin position="64"/>
        <end position="81"/>
    </location>
</feature>
<comment type="caution">
    <text evidence="8">The sequence shown here is derived from an EMBL/GenBank/DDBJ whole genome shotgun (WGS) entry which is preliminary data.</text>
</comment>
<reference evidence="8" key="1">
    <citation type="journal article" date="2020" name="Fungal Divers.">
        <title>Resolving the Mortierellaceae phylogeny through synthesis of multi-gene phylogenetics and phylogenomics.</title>
        <authorList>
            <person name="Vandepol N."/>
            <person name="Liber J."/>
            <person name="Desiro A."/>
            <person name="Na H."/>
            <person name="Kennedy M."/>
            <person name="Barry K."/>
            <person name="Grigoriev I.V."/>
            <person name="Miller A.N."/>
            <person name="O'Donnell K."/>
            <person name="Stajich J.E."/>
            <person name="Bonito G."/>
        </authorList>
    </citation>
    <scope>NUCLEOTIDE SEQUENCE</scope>
    <source>
        <strain evidence="8">REB-010B</strain>
    </source>
</reference>
<dbReference type="InterPro" id="IPR036259">
    <property type="entry name" value="MFS_trans_sf"/>
</dbReference>
<keyword evidence="3 6" id="KW-0812">Transmembrane</keyword>
<keyword evidence="2" id="KW-0813">Transport</keyword>
<protein>
    <recommendedName>
        <fullName evidence="7">Major facilitator superfamily (MFS) profile domain-containing protein</fullName>
    </recommendedName>
</protein>
<keyword evidence="5 6" id="KW-0472">Membrane</keyword>
<accession>A0A9P6RPR4</accession>
<feature type="transmembrane region" description="Helical" evidence="6">
    <location>
        <begin position="156"/>
        <end position="177"/>
    </location>
</feature>
<dbReference type="PANTHER" id="PTHR42718">
    <property type="entry name" value="MAJOR FACILITATOR SUPERFAMILY MULTIDRUG TRANSPORTER MFSC"/>
    <property type="match status" value="1"/>
</dbReference>
<feature type="transmembrane region" description="Helical" evidence="6">
    <location>
        <begin position="325"/>
        <end position="343"/>
    </location>
</feature>
<dbReference type="GO" id="GO:0016020">
    <property type="term" value="C:membrane"/>
    <property type="evidence" value="ECO:0007669"/>
    <property type="project" value="UniProtKB-SubCell"/>
</dbReference>
<dbReference type="Proteomes" id="UP000738325">
    <property type="component" value="Unassembled WGS sequence"/>
</dbReference>
<dbReference type="AlphaFoldDB" id="A0A9P6RPR4"/>
<feature type="transmembrane region" description="Helical" evidence="6">
    <location>
        <begin position="242"/>
        <end position="265"/>
    </location>
</feature>
<evidence type="ECO:0000256" key="4">
    <source>
        <dbReference type="ARBA" id="ARBA00022989"/>
    </source>
</evidence>
<dbReference type="InterPro" id="IPR011701">
    <property type="entry name" value="MFS"/>
</dbReference>
<keyword evidence="4 6" id="KW-1133">Transmembrane helix</keyword>
<evidence type="ECO:0000313" key="8">
    <source>
        <dbReference type="EMBL" id="KAG0322165.1"/>
    </source>
</evidence>
<feature type="transmembrane region" description="Helical" evidence="6">
    <location>
        <begin position="415"/>
        <end position="435"/>
    </location>
</feature>
<feature type="transmembrane region" description="Helical" evidence="6">
    <location>
        <begin position="350"/>
        <end position="369"/>
    </location>
</feature>
<sequence length="570" mass="61565">MGTDSTIEAEPGPRLPWYRRLKENKGLLLALMSMAQLLDIINISSVTVTLPDIQREVGYKVDQLQWVTSAYALAYGAFLMTGGRLGDLFGHRIIFIVGATWFSIWALINGFAKDPIVMSVGRALQGMGAGFTVPSALAILTTTYPAGPERNKALGIFGGIAALGFVLGVLLGGIIGSYVGWRWIFYITSIIGFSMVFLGLLVIPADKDKLVSTDRRIDYIGITSFTLSIVGIIYYLSEGPAVGWASAQALAPLLVGIVLLGVFFFVESRIEYPIMPFRIWKSQRFFSSCLVVLWVSAAGNSLIFYTSLTFQNVQAYTPINTALTYLVQGLGVVVMIVGVAKLMVRVRTKVLLIVGWLFFIGSAIFFAQIKAESSYWSLAFPAFILNFIGVGPLWLCCQVNSVADANDEDQGVVGAVYNVFLQIGGPIGIAISNILANSRNAPGALGADLLPGYRAAFYSCAIMGGFGLCATVLFSANQDVKYEEKTPSGVTGGAEGEELGMDAVSHAEGMRTARNSQILEPTKEYYQYNPRSNIKTGVKEEFTLTGIEVATSNKGSFTSLSETLESTTVK</sequence>
<keyword evidence="9" id="KW-1185">Reference proteome</keyword>
<evidence type="ECO:0000256" key="6">
    <source>
        <dbReference type="SAM" id="Phobius"/>
    </source>
</evidence>
<dbReference type="PRINTS" id="PR01036">
    <property type="entry name" value="TCRTETB"/>
</dbReference>
<evidence type="ECO:0000313" key="9">
    <source>
        <dbReference type="Proteomes" id="UP000738325"/>
    </source>
</evidence>
<dbReference type="InterPro" id="IPR020846">
    <property type="entry name" value="MFS_dom"/>
</dbReference>
<dbReference type="GO" id="GO:0022857">
    <property type="term" value="F:transmembrane transporter activity"/>
    <property type="evidence" value="ECO:0007669"/>
    <property type="project" value="InterPro"/>
</dbReference>
<dbReference type="EMBL" id="JAAAIP010000219">
    <property type="protein sequence ID" value="KAG0322165.1"/>
    <property type="molecule type" value="Genomic_DNA"/>
</dbReference>
<dbReference type="SUPFAM" id="SSF103473">
    <property type="entry name" value="MFS general substrate transporter"/>
    <property type="match status" value="1"/>
</dbReference>
<evidence type="ECO:0000256" key="2">
    <source>
        <dbReference type="ARBA" id="ARBA00022448"/>
    </source>
</evidence>
<evidence type="ECO:0000256" key="1">
    <source>
        <dbReference type="ARBA" id="ARBA00004141"/>
    </source>
</evidence>
<evidence type="ECO:0000256" key="5">
    <source>
        <dbReference type="ARBA" id="ARBA00023136"/>
    </source>
</evidence>
<gene>
    <name evidence="8" type="ORF">BGZ99_003459</name>
</gene>
<feature type="transmembrane region" description="Helical" evidence="6">
    <location>
        <begin position="93"/>
        <end position="112"/>
    </location>
</feature>
<dbReference type="PANTHER" id="PTHR42718:SF9">
    <property type="entry name" value="MAJOR FACILITATOR SUPERFAMILY MULTIDRUG TRANSPORTER MFSC"/>
    <property type="match status" value="1"/>
</dbReference>